<evidence type="ECO:0000313" key="2">
    <source>
        <dbReference type="Proteomes" id="UP001165101"/>
    </source>
</evidence>
<name>A0ACB5U923_CANBO</name>
<evidence type="ECO:0000313" key="1">
    <source>
        <dbReference type="EMBL" id="GMF04082.1"/>
    </source>
</evidence>
<dbReference type="Proteomes" id="UP001165101">
    <property type="component" value="Unassembled WGS sequence"/>
</dbReference>
<sequence length="139" mass="16326">MNTKLNKTVPSQFVEDPNKSKKSKKSKSVQFSEKNQIRSIENRASLKYNDSDSSDDDMYYDFEKDFFDDEADEDDDEDDELDEDDDEEPMGDDYEDEDEKRTWEALMQLKKGKSTNDSTEIRTVKEDEISDDEISEDEL</sequence>
<reference evidence="1" key="1">
    <citation type="submission" date="2023-04" db="EMBL/GenBank/DDBJ databases">
        <title>Candida boidinii NBRC 1967.</title>
        <authorList>
            <person name="Ichikawa N."/>
            <person name="Sato H."/>
            <person name="Tonouchi N."/>
        </authorList>
    </citation>
    <scope>NUCLEOTIDE SEQUENCE</scope>
    <source>
        <strain evidence="1">NBRC 1967</strain>
    </source>
</reference>
<accession>A0ACB5U923</accession>
<comment type="caution">
    <text evidence="1">The sequence shown here is derived from an EMBL/GenBank/DDBJ whole genome shotgun (WGS) entry which is preliminary data.</text>
</comment>
<organism evidence="1 2">
    <name type="scientific">Candida boidinii</name>
    <name type="common">Yeast</name>
    <dbReference type="NCBI Taxonomy" id="5477"/>
    <lineage>
        <taxon>Eukaryota</taxon>
        <taxon>Fungi</taxon>
        <taxon>Dikarya</taxon>
        <taxon>Ascomycota</taxon>
        <taxon>Saccharomycotina</taxon>
        <taxon>Pichiomycetes</taxon>
        <taxon>Pichiales</taxon>
        <taxon>Pichiaceae</taxon>
        <taxon>Ogataea</taxon>
        <taxon>Ogataea/Candida clade</taxon>
    </lineage>
</organism>
<proteinExistence type="predicted"/>
<gene>
    <name evidence="1" type="ORF">Cboi01_000643700</name>
</gene>
<protein>
    <submittedName>
        <fullName evidence="1">Unnamed protein product</fullName>
    </submittedName>
</protein>
<dbReference type="EMBL" id="BSXV01006656">
    <property type="protein sequence ID" value="GMF04082.1"/>
    <property type="molecule type" value="Genomic_DNA"/>
</dbReference>
<keyword evidence="2" id="KW-1185">Reference proteome</keyword>